<feature type="transmembrane region" description="Helical" evidence="2">
    <location>
        <begin position="451"/>
        <end position="471"/>
    </location>
</feature>
<reference evidence="4" key="1">
    <citation type="submission" date="2020-11" db="EMBL/GenBank/DDBJ databases">
        <authorList>
            <person name="Tran Van P."/>
        </authorList>
    </citation>
    <scope>NUCLEOTIDE SEQUENCE</scope>
</reference>
<protein>
    <recommendedName>
        <fullName evidence="3">Nose resistant-to-fluoxetine protein N-terminal domain-containing protein</fullName>
    </recommendedName>
</protein>
<feature type="domain" description="Nose resistant-to-fluoxetine protein N-terminal" evidence="3">
    <location>
        <begin position="122"/>
        <end position="284"/>
    </location>
</feature>
<sequence>MVAADYEGSGDTTIVGPIDSTTAVPDIGVGAEEGGDGSGDGGEGDHDYEDNTRCSVDEFMQTLTPADYDQSYNISRARTVHTFNETIARIVRLDELAAKFGKDMQYAINVRFMEIMYRVKISPQCVSALYGVVNGLSNGEWWAFDCTWLNIDSFDTSLLPIGLTQGSLNTYGNYEQCLDVKSPATTGIPFTGKYCFVKVITPYDRENRKIKPFITNSTHEFKHYLYGMSDIINDYIRVFNGETNRMGVCVPSTCQPSELQEAINEVQFPLTRFPIEMNDIECTTRDEPKAYLTSQLVSIVIELYYIVIKNPIKSGAVLQLSIISNTHTLVNGAPKQFTSVEMIRFESGFIASYKIMGKLGENTLCSPYAYYLCVHIHLSILAPLLVYSLHKKPKFGVLINILVILSGCFACIYPYIMEGQTPLHKYYNMIDNPGNFKGIDDLINGVPLRQLYRTEIYLVAFPMGILAGFLTRKYPNILANTNWGSRVLWSAGVCWLFYLTANGRAVFFQFMTTCAVAYIYAITVQSVANYLIEIV</sequence>
<feature type="transmembrane region" description="Helical" evidence="2">
    <location>
        <begin position="368"/>
        <end position="388"/>
    </location>
</feature>
<evidence type="ECO:0000259" key="3">
    <source>
        <dbReference type="SMART" id="SM00703"/>
    </source>
</evidence>
<dbReference type="InterPro" id="IPR006621">
    <property type="entry name" value="Nose-resist-to-fluoxetine_N"/>
</dbReference>
<dbReference type="PANTHER" id="PTHR11161">
    <property type="entry name" value="O-ACYLTRANSFERASE"/>
    <property type="match status" value="1"/>
</dbReference>
<dbReference type="AlphaFoldDB" id="A0A7R9KCM0"/>
<dbReference type="EMBL" id="CAJPIZ010000263">
    <property type="protein sequence ID" value="CAG2100946.1"/>
    <property type="molecule type" value="Genomic_DNA"/>
</dbReference>
<dbReference type="Pfam" id="PF20146">
    <property type="entry name" value="NRF"/>
    <property type="match status" value="1"/>
</dbReference>
<evidence type="ECO:0000313" key="5">
    <source>
        <dbReference type="Proteomes" id="UP000759131"/>
    </source>
</evidence>
<organism evidence="4">
    <name type="scientific">Medioppia subpectinata</name>
    <dbReference type="NCBI Taxonomy" id="1979941"/>
    <lineage>
        <taxon>Eukaryota</taxon>
        <taxon>Metazoa</taxon>
        <taxon>Ecdysozoa</taxon>
        <taxon>Arthropoda</taxon>
        <taxon>Chelicerata</taxon>
        <taxon>Arachnida</taxon>
        <taxon>Acari</taxon>
        <taxon>Acariformes</taxon>
        <taxon>Sarcoptiformes</taxon>
        <taxon>Oribatida</taxon>
        <taxon>Brachypylina</taxon>
        <taxon>Oppioidea</taxon>
        <taxon>Oppiidae</taxon>
        <taxon>Medioppia</taxon>
    </lineage>
</organism>
<feature type="transmembrane region" description="Helical" evidence="2">
    <location>
        <begin position="483"/>
        <end position="501"/>
    </location>
</feature>
<evidence type="ECO:0000256" key="2">
    <source>
        <dbReference type="SAM" id="Phobius"/>
    </source>
</evidence>
<name>A0A7R9KCM0_9ACAR</name>
<dbReference type="EMBL" id="OC854838">
    <property type="protein sequence ID" value="CAD7620516.1"/>
    <property type="molecule type" value="Genomic_DNA"/>
</dbReference>
<accession>A0A7R9KCM0</accession>
<dbReference type="OrthoDB" id="6497070at2759"/>
<evidence type="ECO:0000313" key="4">
    <source>
        <dbReference type="EMBL" id="CAD7620516.1"/>
    </source>
</evidence>
<dbReference type="InterPro" id="IPR052728">
    <property type="entry name" value="O2_lipid_transport_reg"/>
</dbReference>
<keyword evidence="5" id="KW-1185">Reference proteome</keyword>
<feature type="transmembrane region" description="Helical" evidence="2">
    <location>
        <begin position="395"/>
        <end position="416"/>
    </location>
</feature>
<gene>
    <name evidence="4" type="ORF">OSB1V03_LOCUS1001</name>
</gene>
<dbReference type="Proteomes" id="UP000759131">
    <property type="component" value="Unassembled WGS sequence"/>
</dbReference>
<keyword evidence="2" id="KW-0812">Transmembrane</keyword>
<dbReference type="PANTHER" id="PTHR11161:SF0">
    <property type="entry name" value="O-ACYLTRANSFERASE LIKE PROTEIN"/>
    <property type="match status" value="1"/>
</dbReference>
<feature type="region of interest" description="Disordered" evidence="1">
    <location>
        <begin position="1"/>
        <end position="51"/>
    </location>
</feature>
<keyword evidence="2" id="KW-1133">Transmembrane helix</keyword>
<dbReference type="SMART" id="SM00703">
    <property type="entry name" value="NRF"/>
    <property type="match status" value="1"/>
</dbReference>
<evidence type="ECO:0000256" key="1">
    <source>
        <dbReference type="SAM" id="MobiDB-lite"/>
    </source>
</evidence>
<proteinExistence type="predicted"/>
<keyword evidence="2" id="KW-0472">Membrane</keyword>
<feature type="transmembrane region" description="Helical" evidence="2">
    <location>
        <begin position="507"/>
        <end position="532"/>
    </location>
</feature>